<protein>
    <submittedName>
        <fullName evidence="1">5163_t:CDS:1</fullName>
    </submittedName>
</protein>
<sequence length="132" mass="14166">ISTTLGQATPTAVQPSPSAIAPNPIATAPSPIATAPSPIATGDITTCSTCDKVKAACGSKFSLPQVYSQGTYIATGIVIIVRRHRKSRKIGDFPNISKPTKTKSLDILDNYNRKTRYSNRSNRSVDQFKEND</sequence>
<keyword evidence="2" id="KW-1185">Reference proteome</keyword>
<dbReference type="Proteomes" id="UP000789920">
    <property type="component" value="Unassembled WGS sequence"/>
</dbReference>
<name>A0ACA9R2R3_9GLOM</name>
<reference evidence="1" key="1">
    <citation type="submission" date="2021-06" db="EMBL/GenBank/DDBJ databases">
        <authorList>
            <person name="Kallberg Y."/>
            <person name="Tangrot J."/>
            <person name="Rosling A."/>
        </authorList>
    </citation>
    <scope>NUCLEOTIDE SEQUENCE</scope>
    <source>
        <strain evidence="1">MA461A</strain>
    </source>
</reference>
<comment type="caution">
    <text evidence="1">The sequence shown here is derived from an EMBL/GenBank/DDBJ whole genome shotgun (WGS) entry which is preliminary data.</text>
</comment>
<gene>
    <name evidence="1" type="ORF">RPERSI_LOCUS16760</name>
</gene>
<accession>A0ACA9R2R3</accession>
<dbReference type="EMBL" id="CAJVQC010041886">
    <property type="protein sequence ID" value="CAG8774032.1"/>
    <property type="molecule type" value="Genomic_DNA"/>
</dbReference>
<feature type="non-terminal residue" evidence="1">
    <location>
        <position position="1"/>
    </location>
</feature>
<evidence type="ECO:0000313" key="1">
    <source>
        <dbReference type="EMBL" id="CAG8774032.1"/>
    </source>
</evidence>
<feature type="non-terminal residue" evidence="1">
    <location>
        <position position="132"/>
    </location>
</feature>
<proteinExistence type="predicted"/>
<evidence type="ECO:0000313" key="2">
    <source>
        <dbReference type="Proteomes" id="UP000789920"/>
    </source>
</evidence>
<organism evidence="1 2">
    <name type="scientific">Racocetra persica</name>
    <dbReference type="NCBI Taxonomy" id="160502"/>
    <lineage>
        <taxon>Eukaryota</taxon>
        <taxon>Fungi</taxon>
        <taxon>Fungi incertae sedis</taxon>
        <taxon>Mucoromycota</taxon>
        <taxon>Glomeromycotina</taxon>
        <taxon>Glomeromycetes</taxon>
        <taxon>Diversisporales</taxon>
        <taxon>Gigasporaceae</taxon>
        <taxon>Racocetra</taxon>
    </lineage>
</organism>